<dbReference type="PROSITE" id="PS50011">
    <property type="entry name" value="PROTEIN_KINASE_DOM"/>
    <property type="match status" value="1"/>
</dbReference>
<evidence type="ECO:0000313" key="3">
    <source>
        <dbReference type="EMBL" id="THU58444.1"/>
    </source>
</evidence>
<evidence type="ECO:0000259" key="2">
    <source>
        <dbReference type="PROSITE" id="PS50011"/>
    </source>
</evidence>
<dbReference type="GO" id="GO:0004672">
    <property type="term" value="F:protein kinase activity"/>
    <property type="evidence" value="ECO:0007669"/>
    <property type="project" value="InterPro"/>
</dbReference>
<protein>
    <recommendedName>
        <fullName evidence="2">Protein kinase domain-containing protein</fullName>
    </recommendedName>
</protein>
<feature type="region of interest" description="Disordered" evidence="1">
    <location>
        <begin position="259"/>
        <end position="280"/>
    </location>
</feature>
<dbReference type="SUPFAM" id="SSF56112">
    <property type="entry name" value="Protein kinase-like (PK-like)"/>
    <property type="match status" value="1"/>
</dbReference>
<reference evidence="3 4" key="1">
    <citation type="journal article" date="2019" name="Nat. Plants">
        <title>Genome sequencing of Musa balbisiana reveals subgenome evolution and function divergence in polyploid bananas.</title>
        <authorList>
            <person name="Yao X."/>
        </authorList>
    </citation>
    <scope>NUCLEOTIDE SEQUENCE [LARGE SCALE GENOMIC DNA]</scope>
    <source>
        <strain evidence="4">cv. DH-PKW</strain>
        <tissue evidence="3">Leaves</tissue>
    </source>
</reference>
<dbReference type="PANTHER" id="PTHR46863">
    <property type="entry name" value="OS09G0572100 PROTEIN"/>
    <property type="match status" value="1"/>
</dbReference>
<dbReference type="InterPro" id="IPR000719">
    <property type="entry name" value="Prot_kinase_dom"/>
</dbReference>
<organism evidence="3 4">
    <name type="scientific">Musa balbisiana</name>
    <name type="common">Banana</name>
    <dbReference type="NCBI Taxonomy" id="52838"/>
    <lineage>
        <taxon>Eukaryota</taxon>
        <taxon>Viridiplantae</taxon>
        <taxon>Streptophyta</taxon>
        <taxon>Embryophyta</taxon>
        <taxon>Tracheophyta</taxon>
        <taxon>Spermatophyta</taxon>
        <taxon>Magnoliopsida</taxon>
        <taxon>Liliopsida</taxon>
        <taxon>Zingiberales</taxon>
        <taxon>Musaceae</taxon>
        <taxon>Musa</taxon>
    </lineage>
</organism>
<feature type="domain" description="Protein kinase" evidence="2">
    <location>
        <begin position="62"/>
        <end position="413"/>
    </location>
</feature>
<dbReference type="InterPro" id="IPR011009">
    <property type="entry name" value="Kinase-like_dom_sf"/>
</dbReference>
<dbReference type="AlphaFoldDB" id="A0A4S8JBM1"/>
<proteinExistence type="predicted"/>
<keyword evidence="4" id="KW-1185">Reference proteome</keyword>
<evidence type="ECO:0000256" key="1">
    <source>
        <dbReference type="SAM" id="MobiDB-lite"/>
    </source>
</evidence>
<sequence>MGAATVMMTRSMRSFVFYEIEPRTRSRSSSAAISAVATSSSGFPTGSSSDPRLPRTAAAVPFNSFPSSGSKASSSSVSSLTSLREALPEPPVLYTFSELCSATGNFHSNRLPAAKSGWRCSLRGKDAVVFQRRFHGPDPAALPARLAALARSHHSSLVRLLGASLAGDHVYVVHEFAPGASLTDCLRNQRNPNFTPLSTWISRMQVASDLAHGLEYIHLHSSIHNRLKSSSVLVTEPGFRATICHFGAADLADEIPPATAEEDGKADSITPPPPGIRRTGSRRMRIEGSRGYMAPELLAGGSISRRSDVFAFGVVLLELISGDEPLKFSLGRGDGSEFQRVSLIDTAREVIGAEEEGERRGRVRQWVDRRLRDSYPVETAEALIQVALQCVEAEAAARPDMTWVAGRVSKLFLDSEAWAETVKPPTEFSVSMAPR</sequence>
<evidence type="ECO:0000313" key="4">
    <source>
        <dbReference type="Proteomes" id="UP000317650"/>
    </source>
</evidence>
<accession>A0A4S8JBM1</accession>
<dbReference type="STRING" id="52838.A0A4S8JBM1"/>
<dbReference type="Proteomes" id="UP000317650">
    <property type="component" value="Chromosome 3"/>
</dbReference>
<gene>
    <name evidence="3" type="ORF">C4D60_Mb03t14320</name>
</gene>
<dbReference type="PANTHER" id="PTHR46863:SF1">
    <property type="entry name" value="PROTEIN KINASE SUPERFAMILY PROTEIN"/>
    <property type="match status" value="1"/>
</dbReference>
<dbReference type="Pfam" id="PF00069">
    <property type="entry name" value="Pkinase"/>
    <property type="match status" value="1"/>
</dbReference>
<comment type="caution">
    <text evidence="3">The sequence shown here is derived from an EMBL/GenBank/DDBJ whole genome shotgun (WGS) entry which is preliminary data.</text>
</comment>
<dbReference type="GO" id="GO:0005524">
    <property type="term" value="F:ATP binding"/>
    <property type="evidence" value="ECO:0007669"/>
    <property type="project" value="InterPro"/>
</dbReference>
<dbReference type="Gene3D" id="1.10.510.10">
    <property type="entry name" value="Transferase(Phosphotransferase) domain 1"/>
    <property type="match status" value="1"/>
</dbReference>
<name>A0A4S8JBM1_MUSBA</name>
<dbReference type="EMBL" id="PYDT01000006">
    <property type="protein sequence ID" value="THU58444.1"/>
    <property type="molecule type" value="Genomic_DNA"/>
</dbReference>